<dbReference type="GO" id="GO:0046872">
    <property type="term" value="F:metal ion binding"/>
    <property type="evidence" value="ECO:0007669"/>
    <property type="project" value="UniProtKB-KW"/>
</dbReference>
<keyword evidence="7 9" id="KW-0408">Iron</keyword>
<dbReference type="GO" id="GO:0042597">
    <property type="term" value="C:periplasmic space"/>
    <property type="evidence" value="ECO:0007669"/>
    <property type="project" value="UniProtKB-SubCell"/>
</dbReference>
<evidence type="ECO:0000313" key="11">
    <source>
        <dbReference type="EMBL" id="AZQ61520.1"/>
    </source>
</evidence>
<evidence type="ECO:0000256" key="5">
    <source>
        <dbReference type="ARBA" id="ARBA00022764"/>
    </source>
</evidence>
<keyword evidence="2 8" id="KW-0349">Heme</keyword>
<evidence type="ECO:0000259" key="10">
    <source>
        <dbReference type="PROSITE" id="PS51007"/>
    </source>
</evidence>
<dbReference type="PIRSF" id="PIRSF000294">
    <property type="entry name" value="Cytochrome-c_peroxidase"/>
    <property type="match status" value="1"/>
</dbReference>
<evidence type="ECO:0000256" key="6">
    <source>
        <dbReference type="ARBA" id="ARBA00023002"/>
    </source>
</evidence>
<dbReference type="AlphaFoldDB" id="A0A3S9P043"/>
<feature type="binding site" description="axial binding residue" evidence="9">
    <location>
        <position position="76"/>
    </location>
    <ligand>
        <name>heme c</name>
        <dbReference type="ChEBI" id="CHEBI:61717"/>
        <label>1</label>
    </ligand>
    <ligandPart>
        <name>Fe</name>
        <dbReference type="ChEBI" id="CHEBI:18248"/>
    </ligandPart>
</feature>
<comment type="subcellular location">
    <subcellularLocation>
        <location evidence="1">Periplasm</location>
    </subcellularLocation>
</comment>
<comment type="PTM">
    <text evidence="8">Binds 2 heme groups per subunit.</text>
</comment>
<keyword evidence="3 9" id="KW-0479">Metal-binding</keyword>
<feature type="binding site" description="axial binding residue" evidence="9">
    <location>
        <position position="219"/>
    </location>
    <ligand>
        <name>heme c</name>
        <dbReference type="ChEBI" id="CHEBI:61717"/>
        <label>2</label>
    </ligand>
    <ligandPart>
        <name>Fe</name>
        <dbReference type="ChEBI" id="CHEBI:18248"/>
    </ligandPart>
</feature>
<dbReference type="GO" id="GO:0020037">
    <property type="term" value="F:heme binding"/>
    <property type="evidence" value="ECO:0007669"/>
    <property type="project" value="InterPro"/>
</dbReference>
<evidence type="ECO:0000256" key="4">
    <source>
        <dbReference type="ARBA" id="ARBA00022729"/>
    </source>
</evidence>
<evidence type="ECO:0000256" key="9">
    <source>
        <dbReference type="PIRSR" id="PIRSR000294-2"/>
    </source>
</evidence>
<keyword evidence="6" id="KW-0560">Oxidoreductase</keyword>
<evidence type="ECO:0000256" key="7">
    <source>
        <dbReference type="ARBA" id="ARBA00023004"/>
    </source>
</evidence>
<keyword evidence="11" id="KW-0575">Peroxidase</keyword>
<feature type="binding site" description="covalent" evidence="8">
    <location>
        <position position="215"/>
    </location>
    <ligand>
        <name>heme c</name>
        <dbReference type="ChEBI" id="CHEBI:61717"/>
        <label>2</label>
    </ligand>
</feature>
<feature type="binding site" description="covalent" evidence="8">
    <location>
        <position position="72"/>
    </location>
    <ligand>
        <name>heme c</name>
        <dbReference type="ChEBI" id="CHEBI:61717"/>
        <label>1</label>
    </ligand>
</feature>
<dbReference type="EMBL" id="CP034562">
    <property type="protein sequence ID" value="AZQ61520.1"/>
    <property type="molecule type" value="Genomic_DNA"/>
</dbReference>
<keyword evidence="12" id="KW-1185">Reference proteome</keyword>
<keyword evidence="4" id="KW-0732">Signal</keyword>
<proteinExistence type="predicted"/>
<dbReference type="InterPro" id="IPR026259">
    <property type="entry name" value="MauG/Cytc_peroxidase"/>
</dbReference>
<sequence length="336" mass="38698">MERHYWSVISLLICSIYLEACDSPIKEETQAFVISYQNIPTPERNTMDVEKVALGKMLFHETILSQDSSIACVHCHEPQYANGENVALSTKGVSHKKLQRNSPALINVAWAKGWFWDGGAKNIESLIFGPLTHEDEMNADLKEILQRLNQTPIYSTTFKEVFDVDEIQSAHLARALAQYVRSLLSNQTKYDAHLKGKYQFSKNEQRGFEIFNRNCQQCHTPPFFTDFNYHNNGLNKDDFFTDKNEGMNKGRGRITRTTKDNGKYKTPTLRHLNTSSPYMHDGRFATLDEVFDHYSNTIQKSATLDSLLKQNIVLTEEDRMMLKEFLHTLDQPNSEI</sequence>
<dbReference type="Proteomes" id="UP000267268">
    <property type="component" value="Chromosome 1"/>
</dbReference>
<dbReference type="KEGG" id="fll:EI427_04535"/>
<evidence type="ECO:0000313" key="12">
    <source>
        <dbReference type="Proteomes" id="UP000267268"/>
    </source>
</evidence>
<evidence type="ECO:0000256" key="1">
    <source>
        <dbReference type="ARBA" id="ARBA00004418"/>
    </source>
</evidence>
<feature type="binding site" description="covalent" evidence="8">
    <location>
        <position position="75"/>
    </location>
    <ligand>
        <name>heme c</name>
        <dbReference type="ChEBI" id="CHEBI:61717"/>
        <label>1</label>
    </ligand>
</feature>
<feature type="domain" description="Cytochrome c" evidence="10">
    <location>
        <begin position="202"/>
        <end position="330"/>
    </location>
</feature>
<name>A0A3S9P043_9BACT</name>
<gene>
    <name evidence="11" type="ORF">EI427_04535</name>
</gene>
<reference evidence="11 12" key="1">
    <citation type="submission" date="2018-12" db="EMBL/GenBank/DDBJ databases">
        <title>Flammeovirga pectinis sp. nov., isolated from the gut of the Korean scallop, Patinopecten yessoensis.</title>
        <authorList>
            <person name="Bae J.-W."/>
            <person name="Jeong Y.-S."/>
            <person name="Kang W."/>
        </authorList>
    </citation>
    <scope>NUCLEOTIDE SEQUENCE [LARGE SCALE GENOMIC DNA]</scope>
    <source>
        <strain evidence="11 12">L12M1</strain>
    </source>
</reference>
<organism evidence="11 12">
    <name type="scientific">Flammeovirga pectinis</name>
    <dbReference type="NCBI Taxonomy" id="2494373"/>
    <lineage>
        <taxon>Bacteria</taxon>
        <taxon>Pseudomonadati</taxon>
        <taxon>Bacteroidota</taxon>
        <taxon>Cytophagia</taxon>
        <taxon>Cytophagales</taxon>
        <taxon>Flammeovirgaceae</taxon>
        <taxon>Flammeovirga</taxon>
    </lineage>
</organism>
<evidence type="ECO:0000256" key="8">
    <source>
        <dbReference type="PIRSR" id="PIRSR000294-1"/>
    </source>
</evidence>
<dbReference type="GO" id="GO:0009055">
    <property type="term" value="F:electron transfer activity"/>
    <property type="evidence" value="ECO:0007669"/>
    <property type="project" value="InterPro"/>
</dbReference>
<dbReference type="SUPFAM" id="SSF46626">
    <property type="entry name" value="Cytochrome c"/>
    <property type="match status" value="2"/>
</dbReference>
<dbReference type="InterPro" id="IPR036909">
    <property type="entry name" value="Cyt_c-like_dom_sf"/>
</dbReference>
<dbReference type="GO" id="GO:0004130">
    <property type="term" value="F:cytochrome-c peroxidase activity"/>
    <property type="evidence" value="ECO:0007669"/>
    <property type="project" value="TreeGrafter"/>
</dbReference>
<keyword evidence="5" id="KW-0574">Periplasm</keyword>
<dbReference type="PANTHER" id="PTHR30600:SF10">
    <property type="entry name" value="BLL6722 PROTEIN"/>
    <property type="match status" value="1"/>
</dbReference>
<dbReference type="Gene3D" id="1.10.760.10">
    <property type="entry name" value="Cytochrome c-like domain"/>
    <property type="match status" value="2"/>
</dbReference>
<dbReference type="RefSeq" id="WP_126612085.1">
    <property type="nucleotide sequence ID" value="NZ_CP034562.1"/>
</dbReference>
<evidence type="ECO:0000256" key="2">
    <source>
        <dbReference type="ARBA" id="ARBA00022617"/>
    </source>
</evidence>
<protein>
    <submittedName>
        <fullName evidence="11">Cytochrome-c peroxidase</fullName>
    </submittedName>
</protein>
<feature type="binding site" description="covalent" evidence="8">
    <location>
        <position position="218"/>
    </location>
    <ligand>
        <name>heme c</name>
        <dbReference type="ChEBI" id="CHEBI:61717"/>
        <label>2</label>
    </ligand>
</feature>
<comment type="cofactor">
    <cofactor evidence="8">
        <name>heme</name>
        <dbReference type="ChEBI" id="CHEBI:30413"/>
    </cofactor>
    <text evidence="8">Binds 2 heme groups.</text>
</comment>
<dbReference type="PROSITE" id="PS51007">
    <property type="entry name" value="CYTC"/>
    <property type="match status" value="1"/>
</dbReference>
<evidence type="ECO:0000256" key="3">
    <source>
        <dbReference type="ARBA" id="ARBA00022723"/>
    </source>
</evidence>
<dbReference type="OrthoDB" id="9805202at2"/>
<dbReference type="InterPro" id="IPR051395">
    <property type="entry name" value="Cytochrome_c_Peroxidase/MauG"/>
</dbReference>
<dbReference type="Pfam" id="PF03150">
    <property type="entry name" value="CCP_MauG"/>
    <property type="match status" value="1"/>
</dbReference>
<dbReference type="InterPro" id="IPR004852">
    <property type="entry name" value="Di-haem_cyt_c_peroxidsae"/>
</dbReference>
<accession>A0A3S9P043</accession>
<dbReference type="InterPro" id="IPR009056">
    <property type="entry name" value="Cyt_c-like_dom"/>
</dbReference>
<dbReference type="PANTHER" id="PTHR30600">
    <property type="entry name" value="CYTOCHROME C PEROXIDASE-RELATED"/>
    <property type="match status" value="1"/>
</dbReference>